<evidence type="ECO:0000259" key="1">
    <source>
        <dbReference type="PROSITE" id="PS50802"/>
    </source>
</evidence>
<dbReference type="Proteomes" id="UP001217089">
    <property type="component" value="Unassembled WGS sequence"/>
</dbReference>
<dbReference type="Pfam" id="PF02338">
    <property type="entry name" value="OTU"/>
    <property type="match status" value="1"/>
</dbReference>
<dbReference type="EMBL" id="JARBDR010000305">
    <property type="protein sequence ID" value="KAJ8316603.1"/>
    <property type="molecule type" value="Genomic_DNA"/>
</dbReference>
<dbReference type="InterPro" id="IPR003323">
    <property type="entry name" value="OTU_dom"/>
</dbReference>
<keyword evidence="3" id="KW-1185">Reference proteome</keyword>
<gene>
    <name evidence="2" type="ORF">KUTeg_005845</name>
</gene>
<dbReference type="InterPro" id="IPR050704">
    <property type="entry name" value="Peptidase_C85-like"/>
</dbReference>
<dbReference type="Gene3D" id="3.90.70.80">
    <property type="match status" value="1"/>
</dbReference>
<dbReference type="SUPFAM" id="SSF54001">
    <property type="entry name" value="Cysteine proteinases"/>
    <property type="match status" value="1"/>
</dbReference>
<name>A0ABQ9FLK1_TEGGR</name>
<comment type="caution">
    <text evidence="2">The sequence shown here is derived from an EMBL/GenBank/DDBJ whole genome shotgun (WGS) entry which is preliminary data.</text>
</comment>
<dbReference type="PROSITE" id="PS50802">
    <property type="entry name" value="OTU"/>
    <property type="match status" value="1"/>
</dbReference>
<accession>A0ABQ9FLK1</accession>
<sequence length="442" mass="50330">MAAVLRLLERLDYTERNRNVRRVFLDRKNPMDYLRDEEIFASINISKATAGRCIRRVSKVIVSSAGQFIVFSKGNDASQRKSGLFAVAVTQGNFKKMFALMNRKPIFTDSNRGFICLKINKVLLDWNKRITRKQINSGSSIRKYVIICEFKQEKHYTLDYLFKFLAKHAKNDHCYATKTHHQHAQTASMINGQIQTNENALVTRSKSAITPNTISENAANHVKNGHCYSTYTHEQHVEKIQTHALVRRPKSAIIPNRSYNDQTASSGTQSPIFQEVVQGNALPLQRDNVQMFDLTKYMDPSTTITINGIGKTSFCTPGDGNCFFSSLSLAINGTFDLYSLYRSTICSHILNNWDVWSDFVSLCHDGIHSKNEYYRYMIINNGWATAPEVRAACEVLNINISVYVQGNANRRTYFTEEPYTYDGALCTIQLLLTNSHYTVLTN</sequence>
<protein>
    <recommendedName>
        <fullName evidence="1">OTU domain-containing protein</fullName>
    </recommendedName>
</protein>
<evidence type="ECO:0000313" key="2">
    <source>
        <dbReference type="EMBL" id="KAJ8316603.1"/>
    </source>
</evidence>
<dbReference type="PANTHER" id="PTHR12419">
    <property type="entry name" value="OTU DOMAIN CONTAINING PROTEIN"/>
    <property type="match status" value="1"/>
</dbReference>
<organism evidence="2 3">
    <name type="scientific">Tegillarca granosa</name>
    <name type="common">Malaysian cockle</name>
    <name type="synonym">Anadara granosa</name>
    <dbReference type="NCBI Taxonomy" id="220873"/>
    <lineage>
        <taxon>Eukaryota</taxon>
        <taxon>Metazoa</taxon>
        <taxon>Spiralia</taxon>
        <taxon>Lophotrochozoa</taxon>
        <taxon>Mollusca</taxon>
        <taxon>Bivalvia</taxon>
        <taxon>Autobranchia</taxon>
        <taxon>Pteriomorphia</taxon>
        <taxon>Arcoida</taxon>
        <taxon>Arcoidea</taxon>
        <taxon>Arcidae</taxon>
        <taxon>Tegillarca</taxon>
    </lineage>
</organism>
<feature type="domain" description="OTU" evidence="1">
    <location>
        <begin position="311"/>
        <end position="442"/>
    </location>
</feature>
<dbReference type="CDD" id="cd22744">
    <property type="entry name" value="OTU"/>
    <property type="match status" value="1"/>
</dbReference>
<reference evidence="2 3" key="1">
    <citation type="submission" date="2022-12" db="EMBL/GenBank/DDBJ databases">
        <title>Chromosome-level genome of Tegillarca granosa.</title>
        <authorList>
            <person name="Kim J."/>
        </authorList>
    </citation>
    <scope>NUCLEOTIDE SEQUENCE [LARGE SCALE GENOMIC DNA]</scope>
    <source>
        <strain evidence="2">Teg-2019</strain>
        <tissue evidence="2">Adductor muscle</tissue>
    </source>
</reference>
<evidence type="ECO:0000313" key="3">
    <source>
        <dbReference type="Proteomes" id="UP001217089"/>
    </source>
</evidence>
<dbReference type="InterPro" id="IPR038765">
    <property type="entry name" value="Papain-like_cys_pep_sf"/>
</dbReference>
<proteinExistence type="predicted"/>